<dbReference type="InterPro" id="IPR011598">
    <property type="entry name" value="bHLH_dom"/>
</dbReference>
<feature type="compositionally biased region" description="Basic and acidic residues" evidence="1">
    <location>
        <begin position="13"/>
        <end position="30"/>
    </location>
</feature>
<comment type="caution">
    <text evidence="3">The sequence shown here is derived from an EMBL/GenBank/DDBJ whole genome shotgun (WGS) entry which is preliminary data.</text>
</comment>
<feature type="region of interest" description="Disordered" evidence="1">
    <location>
        <begin position="374"/>
        <end position="399"/>
    </location>
</feature>
<dbReference type="SUPFAM" id="SSF47459">
    <property type="entry name" value="HLH, helix-loop-helix DNA-binding domain"/>
    <property type="match status" value="1"/>
</dbReference>
<evidence type="ECO:0000313" key="3">
    <source>
        <dbReference type="EMBL" id="CAL5134887.1"/>
    </source>
</evidence>
<feature type="compositionally biased region" description="Polar residues" evidence="1">
    <location>
        <begin position="384"/>
        <end position="399"/>
    </location>
</feature>
<organism evidence="3 4">
    <name type="scientific">Calicophoron daubneyi</name>
    <name type="common">Rumen fluke</name>
    <name type="synonym">Paramphistomum daubneyi</name>
    <dbReference type="NCBI Taxonomy" id="300641"/>
    <lineage>
        <taxon>Eukaryota</taxon>
        <taxon>Metazoa</taxon>
        <taxon>Spiralia</taxon>
        <taxon>Lophotrochozoa</taxon>
        <taxon>Platyhelminthes</taxon>
        <taxon>Trematoda</taxon>
        <taxon>Digenea</taxon>
        <taxon>Plagiorchiida</taxon>
        <taxon>Pronocephalata</taxon>
        <taxon>Paramphistomoidea</taxon>
        <taxon>Paramphistomidae</taxon>
        <taxon>Calicophoron</taxon>
    </lineage>
</organism>
<evidence type="ECO:0000256" key="1">
    <source>
        <dbReference type="SAM" id="MobiDB-lite"/>
    </source>
</evidence>
<gene>
    <name evidence="3" type="ORF">CDAUBV1_LOCUS8840</name>
</gene>
<name>A0AAV2THK0_CALDB</name>
<dbReference type="Gene3D" id="3.30.450.20">
    <property type="entry name" value="PAS domain"/>
    <property type="match status" value="1"/>
</dbReference>
<dbReference type="AlphaFoldDB" id="A0AAV2THK0"/>
<evidence type="ECO:0000313" key="4">
    <source>
        <dbReference type="Proteomes" id="UP001497525"/>
    </source>
</evidence>
<dbReference type="InterPro" id="IPR050933">
    <property type="entry name" value="Circadian_TF"/>
</dbReference>
<protein>
    <recommendedName>
        <fullName evidence="2">BHLH domain-containing protein</fullName>
    </recommendedName>
</protein>
<feature type="region of interest" description="Disordered" evidence="1">
    <location>
        <begin position="1"/>
        <end position="30"/>
    </location>
</feature>
<reference evidence="3" key="1">
    <citation type="submission" date="2024-06" db="EMBL/GenBank/DDBJ databases">
        <authorList>
            <person name="Liu X."/>
            <person name="Lenzi L."/>
            <person name="Haldenby T S."/>
            <person name="Uol C."/>
        </authorList>
    </citation>
    <scope>NUCLEOTIDE SEQUENCE</scope>
</reference>
<dbReference type="Proteomes" id="UP001497525">
    <property type="component" value="Unassembled WGS sequence"/>
</dbReference>
<dbReference type="EMBL" id="CAXLJL010000234">
    <property type="protein sequence ID" value="CAL5134887.1"/>
    <property type="molecule type" value="Genomic_DNA"/>
</dbReference>
<evidence type="ECO:0000259" key="2">
    <source>
        <dbReference type="PROSITE" id="PS50888"/>
    </source>
</evidence>
<dbReference type="PANTHER" id="PTHR23042">
    <property type="entry name" value="CIRCADIAN PROTEIN CLOCK/ARNT/BMAL/PAS"/>
    <property type="match status" value="1"/>
</dbReference>
<dbReference type="InterPro" id="IPR036638">
    <property type="entry name" value="HLH_DNA-bd_sf"/>
</dbReference>
<dbReference type="GO" id="GO:0046983">
    <property type="term" value="F:protein dimerization activity"/>
    <property type="evidence" value="ECO:0007669"/>
    <property type="project" value="InterPro"/>
</dbReference>
<sequence length="546" mass="61304">MDRSNTTPRISKAQRESHSEIERKRRERMKRDTEFLRKQVSNSQCKDKLSIFQAGAEKLIQYTDKLGKREYIINDEEYSRIIMTSFDGFDIQIRCSDGVILKVHPNVEKILDFPVNDILGRTLYDIAEPSSGTKQLITDAFHGSNFQWEFYKGLIARNFTIALHCGPAIPPRHCIYGTDGNVYRFIEFCGDLLHQNDPTSSQTMILFRGLCRPLDPACSTVISKSQFSSPGGTGNSISSNDKRQPRTQYHFTLRLYPTNMLITEAVGDVQELLGCSAEYLLRKHLSEIVTPSERTRIDWALEDVLIESPRTLTVQLVHTKTNQPMPFEAVLSAIRVGSHLHCIICRLNAIETPGLETEVIQSVKSEVTVVAQPAQHPCGDKDQSASPSRKVYQTPTGSGGQSFSLDLLDDEINSMAMREDLLINQVLEKNASPKPFHADNMELVNENLTALSSAHSKYTDANNPQSLTVDPESSKDFCCPVLPKQLITTPALESDPNQHSNEESDEWFKNVDTSSFQSLLNNCHSSVETLLPEYLMDVLRDGSGDL</sequence>
<feature type="domain" description="BHLH" evidence="2">
    <location>
        <begin position="13"/>
        <end position="62"/>
    </location>
</feature>
<dbReference type="PROSITE" id="PS50888">
    <property type="entry name" value="BHLH"/>
    <property type="match status" value="1"/>
</dbReference>
<accession>A0AAV2THK0</accession>
<proteinExistence type="predicted"/>
<dbReference type="Gene3D" id="4.10.280.10">
    <property type="entry name" value="Helix-loop-helix DNA-binding domain"/>
    <property type="match status" value="1"/>
</dbReference>